<organism evidence="2 3">
    <name type="scientific">Vagococcus salmoninarum</name>
    <dbReference type="NCBI Taxonomy" id="2739"/>
    <lineage>
        <taxon>Bacteria</taxon>
        <taxon>Bacillati</taxon>
        <taxon>Bacillota</taxon>
        <taxon>Bacilli</taxon>
        <taxon>Lactobacillales</taxon>
        <taxon>Enterococcaceae</taxon>
        <taxon>Vagococcus</taxon>
    </lineage>
</organism>
<dbReference type="EMBL" id="NGJU01000007">
    <property type="protein sequence ID" value="RST96472.1"/>
    <property type="molecule type" value="Genomic_DNA"/>
</dbReference>
<protein>
    <submittedName>
        <fullName evidence="2">Uncharacterized protein</fullName>
    </submittedName>
</protein>
<sequence length="95" mass="10610">MKSTTKGNVLLIMLVILATVPFWLSISAVLDIDTRIGIRPYVDYLLVLGNSGVLLTSLWCYRKTKNKINLVVVVLSMLMLLSYIAITLTSIYIFG</sequence>
<proteinExistence type="predicted"/>
<reference evidence="2 3" key="1">
    <citation type="submission" date="2017-05" db="EMBL/GenBank/DDBJ databases">
        <title>Vagococcus spp. assemblies.</title>
        <authorList>
            <person name="Gulvik C.A."/>
        </authorList>
    </citation>
    <scope>NUCLEOTIDE SEQUENCE [LARGE SCALE GENOMIC DNA]</scope>
    <source>
        <strain evidence="2 3">NCFB 2777</strain>
    </source>
</reference>
<keyword evidence="1" id="KW-0472">Membrane</keyword>
<name>A0A429ZRX9_9ENTE</name>
<keyword evidence="1" id="KW-1133">Transmembrane helix</keyword>
<keyword evidence="3" id="KW-1185">Reference proteome</keyword>
<evidence type="ECO:0000313" key="2">
    <source>
        <dbReference type="EMBL" id="RST96472.1"/>
    </source>
</evidence>
<feature type="transmembrane region" description="Helical" evidence="1">
    <location>
        <begin position="9"/>
        <end position="29"/>
    </location>
</feature>
<dbReference type="RefSeq" id="WP_126779121.1">
    <property type="nucleotide sequence ID" value="NZ_NGJU01000007.1"/>
</dbReference>
<dbReference type="AlphaFoldDB" id="A0A429ZRX9"/>
<accession>A0A429ZRX9</accession>
<dbReference type="Proteomes" id="UP000287239">
    <property type="component" value="Unassembled WGS sequence"/>
</dbReference>
<feature type="transmembrane region" description="Helical" evidence="1">
    <location>
        <begin position="41"/>
        <end position="61"/>
    </location>
</feature>
<keyword evidence="1" id="KW-0812">Transmembrane</keyword>
<evidence type="ECO:0000256" key="1">
    <source>
        <dbReference type="SAM" id="Phobius"/>
    </source>
</evidence>
<dbReference type="GeneID" id="98567930"/>
<evidence type="ECO:0000313" key="3">
    <source>
        <dbReference type="Proteomes" id="UP000287239"/>
    </source>
</evidence>
<comment type="caution">
    <text evidence="2">The sequence shown here is derived from an EMBL/GenBank/DDBJ whole genome shotgun (WGS) entry which is preliminary data.</text>
</comment>
<gene>
    <name evidence="2" type="ORF">CBF35_06060</name>
</gene>
<feature type="transmembrane region" description="Helical" evidence="1">
    <location>
        <begin position="68"/>
        <end position="94"/>
    </location>
</feature>